<accession>A0A127A5B2</accession>
<keyword evidence="8 13" id="KW-0560">Oxidoreductase</keyword>
<evidence type="ECO:0000259" key="16">
    <source>
        <dbReference type="Pfam" id="PF02728"/>
    </source>
</evidence>
<dbReference type="InterPro" id="IPR015798">
    <property type="entry name" value="Cu_amine_oxidase_C"/>
</dbReference>
<dbReference type="Pfam" id="PF21994">
    <property type="entry name" value="AGAO-like_N2"/>
    <property type="match status" value="1"/>
</dbReference>
<keyword evidence="6 13" id="KW-0479">Metal-binding</keyword>
<evidence type="ECO:0000313" key="19">
    <source>
        <dbReference type="Proteomes" id="UP000070134"/>
    </source>
</evidence>
<dbReference type="InterPro" id="IPR054157">
    <property type="entry name" value="AGAO-like_N2"/>
</dbReference>
<dbReference type="AlphaFoldDB" id="A0A127A5B2"/>
<evidence type="ECO:0000259" key="17">
    <source>
        <dbReference type="Pfam" id="PF21994"/>
    </source>
</evidence>
<evidence type="ECO:0000256" key="3">
    <source>
        <dbReference type="ARBA" id="ARBA00001947"/>
    </source>
</evidence>
<evidence type="ECO:0000313" key="18">
    <source>
        <dbReference type="EMBL" id="AMM34513.1"/>
    </source>
</evidence>
<dbReference type="InterPro" id="IPR049948">
    <property type="entry name" value="Cu_Am_ox_TPQ-bd"/>
</dbReference>
<evidence type="ECO:0000259" key="15">
    <source>
        <dbReference type="Pfam" id="PF01179"/>
    </source>
</evidence>
<dbReference type="GO" id="GO:0009308">
    <property type="term" value="P:amine metabolic process"/>
    <property type="evidence" value="ECO:0007669"/>
    <property type="project" value="UniProtKB-UniRule"/>
</dbReference>
<protein>
    <recommendedName>
        <fullName evidence="13">Amine oxidase</fullName>
        <ecNumber evidence="13">1.4.3.-</ecNumber>
    </recommendedName>
</protein>
<dbReference type="Gene3D" id="2.70.98.20">
    <property type="entry name" value="Copper amine oxidase, catalytic domain"/>
    <property type="match status" value="1"/>
</dbReference>
<dbReference type="Pfam" id="PF02728">
    <property type="entry name" value="Cu_amine_oxidN3"/>
    <property type="match status" value="1"/>
</dbReference>
<comment type="similarity">
    <text evidence="4 13">Belongs to the copper/topaquinone oxidase family.</text>
</comment>
<dbReference type="OrthoDB" id="9772590at2"/>
<reference evidence="18 19" key="1">
    <citation type="submission" date="2016-02" db="EMBL/GenBank/DDBJ databases">
        <title>Complete genome of Sinomonas atrocyanea KCTC 3377.</title>
        <authorList>
            <person name="Kim K.M."/>
        </authorList>
    </citation>
    <scope>NUCLEOTIDE SEQUENCE [LARGE SCALE GENOMIC DNA]</scope>
    <source>
        <strain evidence="18 19">KCTC 3377</strain>
    </source>
</reference>
<keyword evidence="19" id="KW-1185">Reference proteome</keyword>
<feature type="domain" description="Copper amine oxidase N3-terminal" evidence="16">
    <location>
        <begin position="98"/>
        <end position="195"/>
    </location>
</feature>
<evidence type="ECO:0000256" key="4">
    <source>
        <dbReference type="ARBA" id="ARBA00007983"/>
    </source>
</evidence>
<sequence>MTIEKTETITSPFEQLSREELTRAVGLLKSGPAAAESFRFSSVSLREPSKSALKSGVYAREAEAVLVDRATDLAYEAVIDLDASTISKWVELPAGTQPPIMADEFAECEAAVVASPLVQEALAKRGITDMSLVAAEPWSIGYWGEDQGGKRIMRALMFTRLEPNDNPYAHPMEDFTVLVDLNKQEVIGIEDDGFLHVPLEKNNYHPDFVRPARTDIKPIEISFPQGRNFTVNGNHIDWLNWSFDLGFTPREGLVLHRIGFRDKGELRPILHRASLTEMVVPYGPPSRSQQQKNAFDAGEYNFGYMTNSLELGCDCLGDIQYFDANLVDSFGKPYTITNAICLHEEDDGLEWKHWDFRTNDAQTRRGRKLVVSFVVTVANYEYAFYWTLHLDGTIQFEIKATGILSTGGIAPGETTKYGQLLNTDGLYAPIHEHIFNARLDWALDGEKNSVFEVETVAEDSDDPMVSPFYAKRTLLETEKAAAREASPLSHRWWMVASESRTNKVGENTAYRIMPTDPVLMKKKPNNWVTKRAQFATKTVWVSKYEEGERYPAGEYPNQSARLDSDGLPAYIEADESIVNEDVVMWHSFGLNHVVRIEDWPVMPKQMTGFFIEPYGFFDENPTLDLPSEKAGGASHCLSSHGEQHHHGSES</sequence>
<dbReference type="PATRIC" id="fig|37927.3.peg.3957"/>
<dbReference type="GO" id="GO:0005507">
    <property type="term" value="F:copper ion binding"/>
    <property type="evidence" value="ECO:0007669"/>
    <property type="project" value="InterPro"/>
</dbReference>
<feature type="compositionally biased region" description="Basic and acidic residues" evidence="14">
    <location>
        <begin position="641"/>
        <end position="650"/>
    </location>
</feature>
<organism evidence="18 19">
    <name type="scientific">Sinomonas atrocyanea</name>
    <dbReference type="NCBI Taxonomy" id="37927"/>
    <lineage>
        <taxon>Bacteria</taxon>
        <taxon>Bacillati</taxon>
        <taxon>Actinomycetota</taxon>
        <taxon>Actinomycetes</taxon>
        <taxon>Micrococcales</taxon>
        <taxon>Micrococcaceae</taxon>
        <taxon>Sinomonas</taxon>
    </lineage>
</organism>
<dbReference type="Proteomes" id="UP000070134">
    <property type="component" value="Chromosome"/>
</dbReference>
<comment type="cofactor">
    <cofactor evidence="2">
        <name>Mn(2+)</name>
        <dbReference type="ChEBI" id="CHEBI:29035"/>
    </cofactor>
</comment>
<evidence type="ECO:0000256" key="5">
    <source>
        <dbReference type="ARBA" id="ARBA00011738"/>
    </source>
</evidence>
<dbReference type="SUPFAM" id="SSF49998">
    <property type="entry name" value="Amine oxidase catalytic domain"/>
    <property type="match status" value="1"/>
</dbReference>
<name>A0A127A5B2_9MICC</name>
<dbReference type="Gene3D" id="3.10.450.40">
    <property type="match status" value="2"/>
</dbReference>
<feature type="modified residue" description="2',4',5'-topaquinone" evidence="12">
    <location>
        <position position="380"/>
    </location>
</feature>
<evidence type="ECO:0000256" key="6">
    <source>
        <dbReference type="ARBA" id="ARBA00022723"/>
    </source>
</evidence>
<dbReference type="KEGG" id="satk:SA2016_3857"/>
<evidence type="ECO:0000256" key="8">
    <source>
        <dbReference type="ARBA" id="ARBA00023002"/>
    </source>
</evidence>
<feature type="region of interest" description="Disordered" evidence="14">
    <location>
        <begin position="627"/>
        <end position="650"/>
    </location>
</feature>
<feature type="active site" description="Proton acceptor" evidence="11">
    <location>
        <position position="296"/>
    </location>
</feature>
<feature type="active site" description="Schiff-base intermediate with substrate; via topaquinone" evidence="11">
    <location>
        <position position="380"/>
    </location>
</feature>
<dbReference type="SUPFAM" id="SSF54416">
    <property type="entry name" value="Amine oxidase N-terminal region"/>
    <property type="match status" value="2"/>
</dbReference>
<evidence type="ECO:0000256" key="13">
    <source>
        <dbReference type="RuleBase" id="RU000672"/>
    </source>
</evidence>
<dbReference type="EC" id="1.4.3.-" evidence="13"/>
<dbReference type="PANTHER" id="PTHR10638">
    <property type="entry name" value="COPPER AMINE OXIDASE"/>
    <property type="match status" value="1"/>
</dbReference>
<comment type="cofactor">
    <cofactor evidence="13">
        <name>Cu cation</name>
        <dbReference type="ChEBI" id="CHEBI:23378"/>
    </cofactor>
    <text evidence="13">Contains 1 topaquinone per subunit.</text>
</comment>
<dbReference type="PROSITE" id="PS01164">
    <property type="entry name" value="COPPER_AMINE_OXID_1"/>
    <property type="match status" value="1"/>
</dbReference>
<comment type="PTM">
    <text evidence="12 13">Topaquinone (TPQ) is generated by copper-dependent autoxidation of a specific tyrosyl residue.</text>
</comment>
<feature type="domain" description="AGAO-like N2" evidence="17">
    <location>
        <begin position="19"/>
        <end position="86"/>
    </location>
</feature>
<evidence type="ECO:0000256" key="7">
    <source>
        <dbReference type="ARBA" id="ARBA00022772"/>
    </source>
</evidence>
<dbReference type="InterPro" id="IPR000269">
    <property type="entry name" value="Cu_amine_oxidase"/>
</dbReference>
<dbReference type="RefSeq" id="WP_066501299.1">
    <property type="nucleotide sequence ID" value="NZ_BJMO01000006.1"/>
</dbReference>
<evidence type="ECO:0000256" key="2">
    <source>
        <dbReference type="ARBA" id="ARBA00001936"/>
    </source>
</evidence>
<evidence type="ECO:0000256" key="12">
    <source>
        <dbReference type="PIRSR" id="PIRSR600269-51"/>
    </source>
</evidence>
<dbReference type="GO" id="GO:0008131">
    <property type="term" value="F:primary methylamine oxidase activity"/>
    <property type="evidence" value="ECO:0007669"/>
    <property type="project" value="InterPro"/>
</dbReference>
<dbReference type="EMBL" id="CP014518">
    <property type="protein sequence ID" value="AMM34513.1"/>
    <property type="molecule type" value="Genomic_DNA"/>
</dbReference>
<keyword evidence="10" id="KW-0464">Manganese</keyword>
<keyword evidence="9 13" id="KW-0186">Copper</keyword>
<evidence type="ECO:0000256" key="1">
    <source>
        <dbReference type="ARBA" id="ARBA00001935"/>
    </source>
</evidence>
<dbReference type="InterPro" id="IPR036460">
    <property type="entry name" value="Cu_amine_oxidase_C_sf"/>
</dbReference>
<comment type="cofactor">
    <cofactor evidence="3">
        <name>Zn(2+)</name>
        <dbReference type="ChEBI" id="CHEBI:29105"/>
    </cofactor>
</comment>
<dbReference type="InterPro" id="IPR015802">
    <property type="entry name" value="Cu_amine_oxidase_N3"/>
</dbReference>
<evidence type="ECO:0000256" key="10">
    <source>
        <dbReference type="ARBA" id="ARBA00023211"/>
    </source>
</evidence>
<dbReference type="InterPro" id="IPR016182">
    <property type="entry name" value="Cu_amine_oxidase_N-reg"/>
</dbReference>
<dbReference type="GO" id="GO:0048038">
    <property type="term" value="F:quinone binding"/>
    <property type="evidence" value="ECO:0007669"/>
    <property type="project" value="InterPro"/>
</dbReference>
<feature type="domain" description="Copper amine oxidase catalytic" evidence="15">
    <location>
        <begin position="220"/>
        <end position="623"/>
    </location>
</feature>
<dbReference type="STRING" id="37927.SA2016_3857"/>
<comment type="subunit">
    <text evidence="5">Homodimer.</text>
</comment>
<dbReference type="NCBIfam" id="NF008559">
    <property type="entry name" value="PRK11504.1"/>
    <property type="match status" value="1"/>
</dbReference>
<dbReference type="Pfam" id="PF01179">
    <property type="entry name" value="Cu_amine_oxid"/>
    <property type="match status" value="1"/>
</dbReference>
<evidence type="ECO:0000256" key="14">
    <source>
        <dbReference type="SAM" id="MobiDB-lite"/>
    </source>
</evidence>
<evidence type="ECO:0000256" key="11">
    <source>
        <dbReference type="PIRSR" id="PIRSR600269-50"/>
    </source>
</evidence>
<evidence type="ECO:0000256" key="9">
    <source>
        <dbReference type="ARBA" id="ARBA00023008"/>
    </source>
</evidence>
<comment type="cofactor">
    <cofactor evidence="1">
        <name>Cu cation</name>
        <dbReference type="ChEBI" id="CHEBI:23378"/>
    </cofactor>
</comment>
<gene>
    <name evidence="18" type="ORF">SA2016_3857</name>
</gene>
<proteinExistence type="inferred from homology"/>
<dbReference type="PANTHER" id="PTHR10638:SF86">
    <property type="entry name" value="COPPER AMINE OXIDASE 1-RELATED"/>
    <property type="match status" value="1"/>
</dbReference>
<keyword evidence="7 11" id="KW-0801">TPQ</keyword>